<sequence length="433" mass="48055">MTTTLGDAPGTRPPTVDDVVRELHELKKREGITAPKVRSGGAMLQRLRISEDEHERRRSQGVDLAMATVEALKCVVHSYRRSSVTGSGIADQRWVILNHELNLDGAFMLNLGERQKLLYAPAVEPGEDVPRLGEKQYYSRAQAVIGSFAVHVLTLQKSLCWAPGEWEAKEAARIARLPEPARVSAIFDALMIAAALHQDPAASSRTVGVALPELLAAVQEFPAKQRNDATHLFFAAISAVGSALYNTAAREYMKTDDRLVLPWELFKHLVFTSQWLTDGDYAFVAKRCQSELHSDVSNWPQWLPYDLQKLLDGRNEVFFDSDEGRTTQLFMRAFEESLHLLALLTQRVDSLRLWDVADTNGNFVVITLVHDEKRPGIEALLTPPADDENPDAKTRTVDLQGDNAGTPHHPTTSDPSAAPDPKQDPSAKEDGNR</sequence>
<reference evidence="2 3" key="1">
    <citation type="submission" date="2016-06" db="EMBL/GenBank/DDBJ databases">
        <authorList>
            <person name="Kjaerup R.B."/>
            <person name="Dalgaard T.S."/>
            <person name="Juul-Madsen H.R."/>
        </authorList>
    </citation>
    <scope>NUCLEOTIDE SEQUENCE [LARGE SCALE GENOMIC DNA]</scope>
    <source>
        <strain evidence="2 3">1165133.8</strain>
    </source>
</reference>
<feature type="compositionally biased region" description="Basic and acidic residues" evidence="1">
    <location>
        <begin position="421"/>
        <end position="433"/>
    </location>
</feature>
<evidence type="ECO:0000313" key="2">
    <source>
        <dbReference type="EMBL" id="OBK28886.1"/>
    </source>
</evidence>
<proteinExistence type="predicted"/>
<comment type="caution">
    <text evidence="2">The sequence shown here is derived from an EMBL/GenBank/DDBJ whole genome shotgun (WGS) entry which is preliminary data.</text>
</comment>
<gene>
    <name evidence="2" type="ORF">A5634_19820</name>
</gene>
<feature type="region of interest" description="Disordered" evidence="1">
    <location>
        <begin position="381"/>
        <end position="433"/>
    </location>
</feature>
<evidence type="ECO:0000313" key="3">
    <source>
        <dbReference type="Proteomes" id="UP000093928"/>
    </source>
</evidence>
<dbReference type="RefSeq" id="WP_065143388.1">
    <property type="nucleotide sequence ID" value="NZ_LZLS01000065.1"/>
</dbReference>
<name>A0A1A3P3Y5_MYCAS</name>
<dbReference type="Proteomes" id="UP000093928">
    <property type="component" value="Unassembled WGS sequence"/>
</dbReference>
<dbReference type="OrthoDB" id="4731675at2"/>
<accession>A0A1A3P3Y5</accession>
<protein>
    <submittedName>
        <fullName evidence="2">Uncharacterized protein</fullName>
    </submittedName>
</protein>
<dbReference type="EMBL" id="LZLS01000065">
    <property type="protein sequence ID" value="OBK28886.1"/>
    <property type="molecule type" value="Genomic_DNA"/>
</dbReference>
<evidence type="ECO:0000256" key="1">
    <source>
        <dbReference type="SAM" id="MobiDB-lite"/>
    </source>
</evidence>
<dbReference type="AlphaFoldDB" id="A0A1A3P3Y5"/>
<organism evidence="2 3">
    <name type="scientific">Mycobacterium asiaticum</name>
    <dbReference type="NCBI Taxonomy" id="1790"/>
    <lineage>
        <taxon>Bacteria</taxon>
        <taxon>Bacillati</taxon>
        <taxon>Actinomycetota</taxon>
        <taxon>Actinomycetes</taxon>
        <taxon>Mycobacteriales</taxon>
        <taxon>Mycobacteriaceae</taxon>
        <taxon>Mycobacterium</taxon>
    </lineage>
</organism>